<reference evidence="1" key="2">
    <citation type="submission" date="2013-05" db="EMBL/GenBank/DDBJ databases">
        <authorList>
            <person name="Carter J.-M."/>
            <person name="Baker S.C."/>
            <person name="Pink R."/>
            <person name="Carter D.R.F."/>
            <person name="Collins A."/>
            <person name="Tomlin J."/>
            <person name="Gibbs M."/>
            <person name="Breuker C.J."/>
        </authorList>
    </citation>
    <scope>NUCLEOTIDE SEQUENCE</scope>
    <source>
        <tissue evidence="1">Ovary</tissue>
    </source>
</reference>
<proteinExistence type="predicted"/>
<reference evidence="1" key="1">
    <citation type="journal article" date="2013" name="BMC Genomics">
        <title>Unscrambling butterfly oogenesis.</title>
        <authorList>
            <person name="Carter J.M."/>
            <person name="Baker S.C."/>
            <person name="Pink R."/>
            <person name="Carter D.R."/>
            <person name="Collins A."/>
            <person name="Tomlin J."/>
            <person name="Gibbs M."/>
            <person name="Breuker C.J."/>
        </authorList>
    </citation>
    <scope>NUCLEOTIDE SEQUENCE</scope>
    <source>
        <tissue evidence="1">Ovary</tissue>
    </source>
</reference>
<evidence type="ECO:0000313" key="1">
    <source>
        <dbReference type="EMBL" id="JAA79344.1"/>
    </source>
</evidence>
<sequence length="72" mass="8074">MYERIHLSHAGKKRKLFVTDRDAAVCRDERWGRRVRPQVAVVPIASPLPVPVLASIPARQSGGGPRTRQCCR</sequence>
<dbReference type="EMBL" id="GAIX01013216">
    <property type="protein sequence ID" value="JAA79344.1"/>
    <property type="molecule type" value="Transcribed_RNA"/>
</dbReference>
<organism evidence="1">
    <name type="scientific">Pararge aegeria</name>
    <name type="common">speckled wood butterfly</name>
    <dbReference type="NCBI Taxonomy" id="116150"/>
    <lineage>
        <taxon>Eukaryota</taxon>
        <taxon>Metazoa</taxon>
        <taxon>Ecdysozoa</taxon>
        <taxon>Arthropoda</taxon>
        <taxon>Hexapoda</taxon>
        <taxon>Insecta</taxon>
        <taxon>Pterygota</taxon>
        <taxon>Neoptera</taxon>
        <taxon>Endopterygota</taxon>
        <taxon>Lepidoptera</taxon>
        <taxon>Glossata</taxon>
        <taxon>Ditrysia</taxon>
        <taxon>Papilionoidea</taxon>
        <taxon>Nymphalidae</taxon>
        <taxon>Satyrinae</taxon>
        <taxon>Satyrini</taxon>
        <taxon>Parargina</taxon>
        <taxon>Pararge</taxon>
    </lineage>
</organism>
<name>S4NQK7_9NEOP</name>
<accession>S4NQK7</accession>
<dbReference type="AlphaFoldDB" id="S4NQK7"/>
<protein>
    <submittedName>
        <fullName evidence="1">Uncharacterized protein</fullName>
    </submittedName>
</protein>
<feature type="non-terminal residue" evidence="1">
    <location>
        <position position="72"/>
    </location>
</feature>